<dbReference type="InterPro" id="IPR055733">
    <property type="entry name" value="DUF7309"/>
</dbReference>
<evidence type="ECO:0000259" key="1">
    <source>
        <dbReference type="Pfam" id="PF22007"/>
    </source>
</evidence>
<dbReference type="InterPro" id="IPR054216">
    <property type="entry name" value="DUF6930"/>
</dbReference>
<gene>
    <name evidence="3" type="ORF">ACFSUO_09310</name>
</gene>
<dbReference type="RefSeq" id="WP_382393385.1">
    <property type="nucleotide sequence ID" value="NZ_JBHUNA010000020.1"/>
</dbReference>
<evidence type="ECO:0000259" key="2">
    <source>
        <dbReference type="Pfam" id="PF23988"/>
    </source>
</evidence>
<reference evidence="4" key="1">
    <citation type="journal article" date="2019" name="Int. J. Syst. Evol. Microbiol.">
        <title>The Global Catalogue of Microorganisms (GCM) 10K type strain sequencing project: providing services to taxonomists for standard genome sequencing and annotation.</title>
        <authorList>
            <consortium name="The Broad Institute Genomics Platform"/>
            <consortium name="The Broad Institute Genome Sequencing Center for Infectious Disease"/>
            <person name="Wu L."/>
            <person name="Ma J."/>
        </authorList>
    </citation>
    <scope>NUCLEOTIDE SEQUENCE [LARGE SCALE GENOMIC DNA]</scope>
    <source>
        <strain evidence="4">TISTR 1535</strain>
    </source>
</reference>
<dbReference type="Pfam" id="PF22007">
    <property type="entry name" value="DUF6930"/>
    <property type="match status" value="1"/>
</dbReference>
<evidence type="ECO:0000313" key="3">
    <source>
        <dbReference type="EMBL" id="MFD2761166.1"/>
    </source>
</evidence>
<evidence type="ECO:0000313" key="4">
    <source>
        <dbReference type="Proteomes" id="UP001597502"/>
    </source>
</evidence>
<sequence length="292" mass="33637">MTATPPFMMFGLAVYIGDDGYASLMDSLTEREVDFEYVVNQRSLLLSYEDRDDLEKEDYKLIKSYDVPFRGRKSWPSFRSYKPGFYPWLMDDEEARLMLLGMEQSMEVYQEITDGLDMPDMLFDEEVLVKVPHEEKGPVVFQNQVVELEDIAEEAPEVPLAVSELALKRVKKLAKLPAAIEFTMEYMDMPVQNEPDERPVFPLLVLAVDQTQGLIMYQNLVSNDLSPAILQGEFLKMLESIKGIPETIMIDEKTAHFLAPLMDKLNLRFEVKDSLPLIRQVIDMLHEGMPSY</sequence>
<protein>
    <submittedName>
        <fullName evidence="3">DUF6930 domain-containing protein</fullName>
    </submittedName>
</protein>
<organism evidence="3 4">
    <name type="scientific">Lentibacillus juripiscarius</name>
    <dbReference type="NCBI Taxonomy" id="257446"/>
    <lineage>
        <taxon>Bacteria</taxon>
        <taxon>Bacillati</taxon>
        <taxon>Bacillota</taxon>
        <taxon>Bacilli</taxon>
        <taxon>Bacillales</taxon>
        <taxon>Bacillaceae</taxon>
        <taxon>Lentibacillus</taxon>
    </lineage>
</organism>
<comment type="caution">
    <text evidence="3">The sequence shown here is derived from an EMBL/GenBank/DDBJ whole genome shotgun (WGS) entry which is preliminary data.</text>
</comment>
<accession>A0ABW5V6W5</accession>
<feature type="domain" description="DUF6930" evidence="1">
    <location>
        <begin position="167"/>
        <end position="285"/>
    </location>
</feature>
<keyword evidence="4" id="KW-1185">Reference proteome</keyword>
<name>A0ABW5V6W5_9BACI</name>
<dbReference type="EMBL" id="JBHUNA010000020">
    <property type="protein sequence ID" value="MFD2761166.1"/>
    <property type="molecule type" value="Genomic_DNA"/>
</dbReference>
<dbReference type="Pfam" id="PF23988">
    <property type="entry name" value="DUF7309"/>
    <property type="match status" value="1"/>
</dbReference>
<dbReference type="Proteomes" id="UP001597502">
    <property type="component" value="Unassembled WGS sequence"/>
</dbReference>
<proteinExistence type="predicted"/>
<feature type="domain" description="DUF7309" evidence="2">
    <location>
        <begin position="9"/>
        <end position="125"/>
    </location>
</feature>